<feature type="transmembrane region" description="Helical" evidence="7">
    <location>
        <begin position="166"/>
        <end position="186"/>
    </location>
</feature>
<feature type="transmembrane region" description="Helical" evidence="7">
    <location>
        <begin position="207"/>
        <end position="226"/>
    </location>
</feature>
<evidence type="ECO:0000256" key="6">
    <source>
        <dbReference type="ARBA" id="ARBA00023136"/>
    </source>
</evidence>
<organism evidence="9">
    <name type="scientific">hydrothermal vent metagenome</name>
    <dbReference type="NCBI Taxonomy" id="652676"/>
    <lineage>
        <taxon>unclassified sequences</taxon>
        <taxon>metagenomes</taxon>
        <taxon>ecological metagenomes</taxon>
    </lineage>
</organism>
<feature type="transmembrane region" description="Helical" evidence="7">
    <location>
        <begin position="12"/>
        <end position="34"/>
    </location>
</feature>
<dbReference type="EMBL" id="UOEY01000103">
    <property type="protein sequence ID" value="VAW40495.1"/>
    <property type="molecule type" value="Genomic_DNA"/>
</dbReference>
<comment type="subcellular location">
    <subcellularLocation>
        <location evidence="1">Cell membrane</location>
        <topology evidence="1">Multi-pass membrane protein</topology>
    </subcellularLocation>
</comment>
<dbReference type="Gene3D" id="1.20.1250.20">
    <property type="entry name" value="MFS general substrate transporter like domains"/>
    <property type="match status" value="1"/>
</dbReference>
<feature type="transmembrane region" description="Helical" evidence="7">
    <location>
        <begin position="420"/>
        <end position="441"/>
    </location>
</feature>
<keyword evidence="2" id="KW-0813">Transport</keyword>
<protein>
    <recommendedName>
        <fullName evidence="8">Major facilitator superfamily (MFS) profile domain-containing protein</fullName>
    </recommendedName>
</protein>
<keyword evidence="4 7" id="KW-0812">Transmembrane</keyword>
<name>A0A3B0VA49_9ZZZZ</name>
<dbReference type="InterPro" id="IPR036259">
    <property type="entry name" value="MFS_trans_sf"/>
</dbReference>
<dbReference type="AlphaFoldDB" id="A0A3B0VA49"/>
<feature type="transmembrane region" description="Helical" evidence="7">
    <location>
        <begin position="136"/>
        <end position="154"/>
    </location>
</feature>
<evidence type="ECO:0000256" key="5">
    <source>
        <dbReference type="ARBA" id="ARBA00022989"/>
    </source>
</evidence>
<feature type="transmembrane region" description="Helical" evidence="7">
    <location>
        <begin position="346"/>
        <end position="366"/>
    </location>
</feature>
<dbReference type="PRINTS" id="PR01036">
    <property type="entry name" value="TCRTETB"/>
</dbReference>
<keyword evidence="5 7" id="KW-1133">Transmembrane helix</keyword>
<keyword evidence="6 7" id="KW-0472">Membrane</keyword>
<feature type="transmembrane region" description="Helical" evidence="7">
    <location>
        <begin position="316"/>
        <end position="334"/>
    </location>
</feature>
<evidence type="ECO:0000256" key="1">
    <source>
        <dbReference type="ARBA" id="ARBA00004651"/>
    </source>
</evidence>
<dbReference type="CDD" id="cd17321">
    <property type="entry name" value="MFS_MMR_MDR_like"/>
    <property type="match status" value="1"/>
</dbReference>
<feature type="transmembrane region" description="Helical" evidence="7">
    <location>
        <begin position="378"/>
        <end position="399"/>
    </location>
</feature>
<dbReference type="Pfam" id="PF07690">
    <property type="entry name" value="MFS_1"/>
    <property type="match status" value="1"/>
</dbReference>
<dbReference type="SUPFAM" id="SSF103473">
    <property type="entry name" value="MFS general substrate transporter"/>
    <property type="match status" value="1"/>
</dbReference>
<feature type="transmembrane region" description="Helical" evidence="7">
    <location>
        <begin position="46"/>
        <end position="66"/>
    </location>
</feature>
<dbReference type="PROSITE" id="PS50850">
    <property type="entry name" value="MFS"/>
    <property type="match status" value="1"/>
</dbReference>
<feature type="domain" description="Major facilitator superfamily (MFS) profile" evidence="8">
    <location>
        <begin position="12"/>
        <end position="484"/>
    </location>
</feature>
<proteinExistence type="predicted"/>
<feature type="transmembrane region" description="Helical" evidence="7">
    <location>
        <begin position="78"/>
        <end position="97"/>
    </location>
</feature>
<sequence length="500" mass="53678">MTDQDYPQRRRLFLVVSVGVFMSTMDSSMVNVALPTLMEDFQSSLALTEGVVLVYLLTITILLLLWGHLSDRRGRGRVYSWGMLIFTGGSLSCGLAPEIYSLILFRFIQALGASMMMATGPALIKSIFPADRLGRGLGLIGVATSLGLMAGPPVSGLLIRWVNWRAIFWVTVPIGLLFFILGRSPLTGSSRPPATFRSQEYPRRRGFDWPGAMLWAAAVTLTILVATHVTTPGAGRGLALSSVFGAGLVLIFLVWFVFLWHEKRCPAPLLPLPLFRQRFFSMAMVSGMLSFVVLFFVLILTPFYLDRILGLPPDQIGYVMMAVPLCVFIVSPVAGRMHDGMGARIVATGGLLCCLISMVLLTGITAETSPFAVAARLALLGFGEAMFLSPNSAAALAGVPDDRVGVTASLLATARNLGMLLGTALAGLIFALYFSHATGGLDMKDFTPASTAAFMFALHRSFQYGAVFALAGLLASWLRPGKPSGAPHLPAVAPDHIEGL</sequence>
<accession>A0A3B0VA49</accession>
<keyword evidence="3" id="KW-1003">Cell membrane</keyword>
<evidence type="ECO:0000256" key="2">
    <source>
        <dbReference type="ARBA" id="ARBA00022448"/>
    </source>
</evidence>
<feature type="transmembrane region" description="Helical" evidence="7">
    <location>
        <begin position="461"/>
        <end position="478"/>
    </location>
</feature>
<evidence type="ECO:0000313" key="9">
    <source>
        <dbReference type="EMBL" id="VAW40495.1"/>
    </source>
</evidence>
<dbReference type="GO" id="GO:0005886">
    <property type="term" value="C:plasma membrane"/>
    <property type="evidence" value="ECO:0007669"/>
    <property type="project" value="UniProtKB-SubCell"/>
</dbReference>
<dbReference type="Gene3D" id="1.20.1720.10">
    <property type="entry name" value="Multidrug resistance protein D"/>
    <property type="match status" value="1"/>
</dbReference>
<evidence type="ECO:0000256" key="7">
    <source>
        <dbReference type="SAM" id="Phobius"/>
    </source>
</evidence>
<dbReference type="InterPro" id="IPR020846">
    <property type="entry name" value="MFS_dom"/>
</dbReference>
<feature type="transmembrane region" description="Helical" evidence="7">
    <location>
        <begin position="238"/>
        <end position="258"/>
    </location>
</feature>
<dbReference type="InterPro" id="IPR011701">
    <property type="entry name" value="MFS"/>
</dbReference>
<evidence type="ECO:0000256" key="3">
    <source>
        <dbReference type="ARBA" id="ARBA00022475"/>
    </source>
</evidence>
<reference evidence="9" key="1">
    <citation type="submission" date="2018-06" db="EMBL/GenBank/DDBJ databases">
        <authorList>
            <person name="Zhirakovskaya E."/>
        </authorList>
    </citation>
    <scope>NUCLEOTIDE SEQUENCE</scope>
</reference>
<dbReference type="GO" id="GO:0022857">
    <property type="term" value="F:transmembrane transporter activity"/>
    <property type="evidence" value="ECO:0007669"/>
    <property type="project" value="InterPro"/>
</dbReference>
<feature type="transmembrane region" description="Helical" evidence="7">
    <location>
        <begin position="103"/>
        <end position="124"/>
    </location>
</feature>
<dbReference type="PANTHER" id="PTHR42718">
    <property type="entry name" value="MAJOR FACILITATOR SUPERFAMILY MULTIDRUG TRANSPORTER MFSC"/>
    <property type="match status" value="1"/>
</dbReference>
<dbReference type="PANTHER" id="PTHR42718:SF46">
    <property type="entry name" value="BLR6921 PROTEIN"/>
    <property type="match status" value="1"/>
</dbReference>
<evidence type="ECO:0000256" key="4">
    <source>
        <dbReference type="ARBA" id="ARBA00022692"/>
    </source>
</evidence>
<gene>
    <name evidence="9" type="ORF">MNBD_DELTA04-1824</name>
</gene>
<evidence type="ECO:0000259" key="8">
    <source>
        <dbReference type="PROSITE" id="PS50850"/>
    </source>
</evidence>
<feature type="transmembrane region" description="Helical" evidence="7">
    <location>
        <begin position="279"/>
        <end position="304"/>
    </location>
</feature>